<organism evidence="2 3">
    <name type="scientific">Podospora aff. communis PSN243</name>
    <dbReference type="NCBI Taxonomy" id="3040156"/>
    <lineage>
        <taxon>Eukaryota</taxon>
        <taxon>Fungi</taxon>
        <taxon>Dikarya</taxon>
        <taxon>Ascomycota</taxon>
        <taxon>Pezizomycotina</taxon>
        <taxon>Sordariomycetes</taxon>
        <taxon>Sordariomycetidae</taxon>
        <taxon>Sordariales</taxon>
        <taxon>Podosporaceae</taxon>
        <taxon>Podospora</taxon>
    </lineage>
</organism>
<comment type="caution">
    <text evidence="2">The sequence shown here is derived from an EMBL/GenBank/DDBJ whole genome shotgun (WGS) entry which is preliminary data.</text>
</comment>
<dbReference type="InterPro" id="IPR010730">
    <property type="entry name" value="HET"/>
</dbReference>
<feature type="non-terminal residue" evidence="2">
    <location>
        <position position="1"/>
    </location>
</feature>
<gene>
    <name evidence="2" type="ORF">QBC34DRAFT_269430</name>
</gene>
<accession>A0AAV9GTR9</accession>
<proteinExistence type="predicted"/>
<dbReference type="EMBL" id="MU865927">
    <property type="protein sequence ID" value="KAK4451675.1"/>
    <property type="molecule type" value="Genomic_DNA"/>
</dbReference>
<dbReference type="Proteomes" id="UP001321760">
    <property type="component" value="Unassembled WGS sequence"/>
</dbReference>
<sequence>INLLNLHSRSLHSFPDEAPFPRYAILSHTWADGEQGVSNYEIRTRGLDAIQGQRDKIVGCFKQAKADGYQYVWIDLCCVNQTDENALKACILAMHRWYQNAGVCYVFLPDVEAGDDPRGPLSSFQNSIWFTKGWTLQELLAPAEVRFYDKSWTFIGTKKDLCHAIEGITGIPRAILAGTQELRCASVAQRLSWAAGRKTTQAEDQAYCLQGLFDVALPARYDEGIENAFRRLQEEIMKSPHADDSILAWGLGPGGGLHPTPSRAIPGVLASTPADFLNSGQVVPIRDAGRGPFNLVDGCLELNLSIRDTSDGQVFGVLNCGPSEDLSVGIPLARTLDYPVEYTRRLHHPVSLFLPQSEARFVRLRVDPRPK</sequence>
<reference evidence="2" key="1">
    <citation type="journal article" date="2023" name="Mol. Phylogenet. Evol.">
        <title>Genome-scale phylogeny and comparative genomics of the fungal order Sordariales.</title>
        <authorList>
            <person name="Hensen N."/>
            <person name="Bonometti L."/>
            <person name="Westerberg I."/>
            <person name="Brannstrom I.O."/>
            <person name="Guillou S."/>
            <person name="Cros-Aarteil S."/>
            <person name="Calhoun S."/>
            <person name="Haridas S."/>
            <person name="Kuo A."/>
            <person name="Mondo S."/>
            <person name="Pangilinan J."/>
            <person name="Riley R."/>
            <person name="LaButti K."/>
            <person name="Andreopoulos B."/>
            <person name="Lipzen A."/>
            <person name="Chen C."/>
            <person name="Yan M."/>
            <person name="Daum C."/>
            <person name="Ng V."/>
            <person name="Clum A."/>
            <person name="Steindorff A."/>
            <person name="Ohm R.A."/>
            <person name="Martin F."/>
            <person name="Silar P."/>
            <person name="Natvig D.O."/>
            <person name="Lalanne C."/>
            <person name="Gautier V."/>
            <person name="Ament-Velasquez S.L."/>
            <person name="Kruys A."/>
            <person name="Hutchinson M.I."/>
            <person name="Powell A.J."/>
            <person name="Barry K."/>
            <person name="Miller A.N."/>
            <person name="Grigoriev I.V."/>
            <person name="Debuchy R."/>
            <person name="Gladieux P."/>
            <person name="Hiltunen Thoren M."/>
            <person name="Johannesson H."/>
        </authorList>
    </citation>
    <scope>NUCLEOTIDE SEQUENCE</scope>
    <source>
        <strain evidence="2">PSN243</strain>
    </source>
</reference>
<dbReference type="PANTHER" id="PTHR10622">
    <property type="entry name" value="HET DOMAIN-CONTAINING PROTEIN"/>
    <property type="match status" value="1"/>
</dbReference>
<protein>
    <recommendedName>
        <fullName evidence="1">Heterokaryon incompatibility domain-containing protein</fullName>
    </recommendedName>
</protein>
<dbReference type="AlphaFoldDB" id="A0AAV9GTR9"/>
<dbReference type="PANTHER" id="PTHR10622:SF10">
    <property type="entry name" value="HET DOMAIN-CONTAINING PROTEIN"/>
    <property type="match status" value="1"/>
</dbReference>
<reference evidence="2" key="2">
    <citation type="submission" date="2023-05" db="EMBL/GenBank/DDBJ databases">
        <authorList>
            <consortium name="Lawrence Berkeley National Laboratory"/>
            <person name="Steindorff A."/>
            <person name="Hensen N."/>
            <person name="Bonometti L."/>
            <person name="Westerberg I."/>
            <person name="Brannstrom I.O."/>
            <person name="Guillou S."/>
            <person name="Cros-Aarteil S."/>
            <person name="Calhoun S."/>
            <person name="Haridas S."/>
            <person name="Kuo A."/>
            <person name="Mondo S."/>
            <person name="Pangilinan J."/>
            <person name="Riley R."/>
            <person name="Labutti K."/>
            <person name="Andreopoulos B."/>
            <person name="Lipzen A."/>
            <person name="Chen C."/>
            <person name="Yanf M."/>
            <person name="Daum C."/>
            <person name="Ng V."/>
            <person name="Clum A."/>
            <person name="Ohm R."/>
            <person name="Martin F."/>
            <person name="Silar P."/>
            <person name="Natvig D."/>
            <person name="Lalanne C."/>
            <person name="Gautier V."/>
            <person name="Ament-Velasquez S.L."/>
            <person name="Kruys A."/>
            <person name="Hutchinson M.I."/>
            <person name="Powell A.J."/>
            <person name="Barry K."/>
            <person name="Miller A.N."/>
            <person name="Grigoriev I.V."/>
            <person name="Debuchy R."/>
            <person name="Gladieux P."/>
            <person name="Thoren M.H."/>
            <person name="Johannesson H."/>
        </authorList>
    </citation>
    <scope>NUCLEOTIDE SEQUENCE</scope>
    <source>
        <strain evidence="2">PSN243</strain>
    </source>
</reference>
<evidence type="ECO:0000313" key="3">
    <source>
        <dbReference type="Proteomes" id="UP001321760"/>
    </source>
</evidence>
<evidence type="ECO:0000259" key="1">
    <source>
        <dbReference type="Pfam" id="PF06985"/>
    </source>
</evidence>
<keyword evidence="3" id="KW-1185">Reference proteome</keyword>
<name>A0AAV9GTR9_9PEZI</name>
<dbReference type="Pfam" id="PF06985">
    <property type="entry name" value="HET"/>
    <property type="match status" value="1"/>
</dbReference>
<feature type="domain" description="Heterokaryon incompatibility" evidence="1">
    <location>
        <begin position="23"/>
        <end position="109"/>
    </location>
</feature>
<evidence type="ECO:0000313" key="2">
    <source>
        <dbReference type="EMBL" id="KAK4451675.1"/>
    </source>
</evidence>
<feature type="non-terminal residue" evidence="2">
    <location>
        <position position="371"/>
    </location>
</feature>